<dbReference type="GO" id="GO:0080028">
    <property type="term" value="P:nitrile biosynthetic process"/>
    <property type="evidence" value="ECO:0007669"/>
    <property type="project" value="TreeGrafter"/>
</dbReference>
<keyword evidence="4" id="KW-0812">Transmembrane</keyword>
<evidence type="ECO:0000313" key="6">
    <source>
        <dbReference type="Proteomes" id="UP000321331"/>
    </source>
</evidence>
<feature type="compositionally biased region" description="Polar residues" evidence="3">
    <location>
        <begin position="8"/>
        <end position="19"/>
    </location>
</feature>
<evidence type="ECO:0000256" key="3">
    <source>
        <dbReference type="SAM" id="MobiDB-lite"/>
    </source>
</evidence>
<keyword evidence="2" id="KW-0408">Iron</keyword>
<protein>
    <recommendedName>
        <fullName evidence="7">Kelch repeat-containing protein</fullName>
    </recommendedName>
</protein>
<feature type="region of interest" description="Disordered" evidence="3">
    <location>
        <begin position="795"/>
        <end position="866"/>
    </location>
</feature>
<dbReference type="GO" id="GO:0019760">
    <property type="term" value="P:glucosinolate metabolic process"/>
    <property type="evidence" value="ECO:0007669"/>
    <property type="project" value="UniProtKB-ARBA"/>
</dbReference>
<dbReference type="GO" id="GO:0030234">
    <property type="term" value="F:enzyme regulator activity"/>
    <property type="evidence" value="ECO:0007669"/>
    <property type="project" value="TreeGrafter"/>
</dbReference>
<evidence type="ECO:0000256" key="1">
    <source>
        <dbReference type="ARBA" id="ARBA00022737"/>
    </source>
</evidence>
<dbReference type="InterPro" id="IPR015915">
    <property type="entry name" value="Kelch-typ_b-propeller"/>
</dbReference>
<dbReference type="AlphaFoldDB" id="A0A5C6T337"/>
<reference evidence="5 6" key="1">
    <citation type="submission" date="2019-07" db="EMBL/GenBank/DDBJ databases">
        <title>The First High-Quality Draft Genome Sequence of the Causal Agent of the Current Panama Disease Epidemic.</title>
        <authorList>
            <person name="Warmington R.J."/>
            <person name="Kay W."/>
            <person name="Jeffries A."/>
            <person name="Bebber D."/>
            <person name="Moore K."/>
            <person name="Studholme D.J."/>
        </authorList>
    </citation>
    <scope>NUCLEOTIDE SEQUENCE [LARGE SCALE GENOMIC DNA]</scope>
    <source>
        <strain evidence="5 6">TR4</strain>
    </source>
</reference>
<feature type="non-terminal residue" evidence="5">
    <location>
        <position position="1"/>
    </location>
</feature>
<organism evidence="5 6">
    <name type="scientific">Fusarium oxysporum f. sp. cubense</name>
    <dbReference type="NCBI Taxonomy" id="61366"/>
    <lineage>
        <taxon>Eukaryota</taxon>
        <taxon>Fungi</taxon>
        <taxon>Dikarya</taxon>
        <taxon>Ascomycota</taxon>
        <taxon>Pezizomycotina</taxon>
        <taxon>Sordariomycetes</taxon>
        <taxon>Hypocreomycetidae</taxon>
        <taxon>Hypocreales</taxon>
        <taxon>Nectriaceae</taxon>
        <taxon>Fusarium</taxon>
        <taxon>Fusarium oxysporum species complex</taxon>
    </lineage>
</organism>
<dbReference type="Gene3D" id="2.120.10.80">
    <property type="entry name" value="Kelch-type beta propeller"/>
    <property type="match status" value="2"/>
</dbReference>
<dbReference type="GO" id="GO:0005634">
    <property type="term" value="C:nucleus"/>
    <property type="evidence" value="ECO:0007669"/>
    <property type="project" value="TreeGrafter"/>
</dbReference>
<proteinExistence type="predicted"/>
<dbReference type="PANTHER" id="PTHR47435:SF5">
    <property type="entry name" value="NITRILE-SPECIFIER PROTEIN 1-RELATED"/>
    <property type="match status" value="1"/>
</dbReference>
<gene>
    <name evidence="5" type="ORF">FocTR4_00001429</name>
</gene>
<dbReference type="SUPFAM" id="SSF117281">
    <property type="entry name" value="Kelch motif"/>
    <property type="match status" value="1"/>
</dbReference>
<feature type="region of interest" description="Disordered" evidence="3">
    <location>
        <begin position="1"/>
        <end position="71"/>
    </location>
</feature>
<evidence type="ECO:0000256" key="2">
    <source>
        <dbReference type="ARBA" id="ARBA00023004"/>
    </source>
</evidence>
<feature type="transmembrane region" description="Helical" evidence="4">
    <location>
        <begin position="719"/>
        <end position="743"/>
    </location>
</feature>
<keyword evidence="4" id="KW-0472">Membrane</keyword>
<feature type="compositionally biased region" description="Basic and acidic residues" evidence="3">
    <location>
        <begin position="121"/>
        <end position="131"/>
    </location>
</feature>
<dbReference type="GO" id="GO:0005829">
    <property type="term" value="C:cytosol"/>
    <property type="evidence" value="ECO:0007669"/>
    <property type="project" value="TreeGrafter"/>
</dbReference>
<evidence type="ECO:0000256" key="4">
    <source>
        <dbReference type="SAM" id="Phobius"/>
    </source>
</evidence>
<dbReference type="Proteomes" id="UP000321331">
    <property type="component" value="Unassembled WGS sequence"/>
</dbReference>
<keyword evidence="4" id="KW-1133">Transmembrane helix</keyword>
<dbReference type="Pfam" id="PF24681">
    <property type="entry name" value="Kelch_KLHDC2_KLHL20_DRC7"/>
    <property type="match status" value="1"/>
</dbReference>
<dbReference type="PANTHER" id="PTHR47435">
    <property type="entry name" value="KELCH REPEAT PROTEIN (AFU_ORTHOLOGUE AFUA_5G12780)"/>
    <property type="match status" value="1"/>
</dbReference>
<feature type="compositionally biased region" description="Basic and acidic residues" evidence="3">
    <location>
        <begin position="143"/>
        <end position="160"/>
    </location>
</feature>
<evidence type="ECO:0000313" key="5">
    <source>
        <dbReference type="EMBL" id="TXC04809.1"/>
    </source>
</evidence>
<keyword evidence="1" id="KW-0677">Repeat</keyword>
<name>A0A5C6T337_FUSOC</name>
<dbReference type="EMBL" id="VMNF01000007">
    <property type="protein sequence ID" value="TXC04809.1"/>
    <property type="molecule type" value="Genomic_DNA"/>
</dbReference>
<comment type="caution">
    <text evidence="5">The sequence shown here is derived from an EMBL/GenBank/DDBJ whole genome shotgun (WGS) entry which is preliminary data.</text>
</comment>
<evidence type="ECO:0008006" key="7">
    <source>
        <dbReference type="Google" id="ProtNLM"/>
    </source>
</evidence>
<accession>A0A5C6T337</accession>
<sequence length="876" mass="94410">LADPSHPETPNSLGYQLSPQAIHHPIRTSRQGSEHMVTMSMVKSPPPSHSGFLAPVRPRFNSQRTSDRLREAQTFVTPPFKMGGAIRKGRRSVFKEVGLEHDLDYPTSASAPSLLSGEQLGTHDNDKHLSDSSDILQSSSNKRQLEQDDDHSQDNNDRQRPRQLSLSSPKTWYAILSNPKGRPRIKSTSGVSPGVSGLQRFTMLALLIAIILPAFSWRNGQSFSDINGASAGVIQQREISPTKVCTRWGLQAAQLNGTLYLYGGRSRSKPDQVEDTWNNNFLTLDLTKDWDIGSPAFKGLEKPDGPPEVSMGYLWHDYNNLYLYGGQFSDTPYVDPEPESVWRYSIKDEEWTEFKNPKTSAGNESEPGNRPVHRAAEGAGLSVPELGLSWYFGGHLDWATTPGWSRSVDRVYLKSLLEFTHPGYVNTGVDSLSDGTGAGESGAYRNITKAGIQTGNFTERADGVLVFVPGWGEQGVLIGLAGGTNETFTEDLGTLNVYDIANSEWFHQETSGDTPSVRVNPCAVIASAPDASSFQIYMFGGQNLPFGNQTQYDDMYILTIPSFTWIKVDQNDDNRPAARAGHSCAMYDGQMVVVGGVGEDIGCDPGMYVFDATSLKWKDQFKAGNHDSDHHPDNFVLAGSHGYEVPDAVRKVVGGDKDGSATVTTPAVGPATGGPFLTGKPPVFTITSGPTATVRVGQTGTAAASPDGEEDDGGVNGGLVAAGVIAGIFGALACYLGFCAWLYRRQVNAYRQHLAVSNRYSVASNSLLNPSALAAAGTTRPKRAISQRSLFGWVGPSRDQGYTTEPKWGPEDEDDTTPGAPGSSSGSGGAKRSEDTRPGTSHSGGSTEGLLEGQEPSFFSVVMGPRRALRVVNNAE</sequence>
<feature type="region of interest" description="Disordered" evidence="3">
    <location>
        <begin position="110"/>
        <end position="165"/>
    </location>
</feature>